<evidence type="ECO:0000313" key="1">
    <source>
        <dbReference type="EMBL" id="CAG8646529.1"/>
    </source>
</evidence>
<protein>
    <submittedName>
        <fullName evidence="1">10140_t:CDS:1</fullName>
    </submittedName>
</protein>
<dbReference type="EMBL" id="CAJVPM010022762">
    <property type="protein sequence ID" value="CAG8646529.1"/>
    <property type="molecule type" value="Genomic_DNA"/>
</dbReference>
<name>A0ACA9NB41_9GLOM</name>
<reference evidence="1" key="1">
    <citation type="submission" date="2021-06" db="EMBL/GenBank/DDBJ databases">
        <authorList>
            <person name="Kallberg Y."/>
            <person name="Tangrot J."/>
            <person name="Rosling A."/>
        </authorList>
    </citation>
    <scope>NUCLEOTIDE SEQUENCE</scope>
    <source>
        <strain evidence="1">AU212A</strain>
    </source>
</reference>
<proteinExistence type="predicted"/>
<comment type="caution">
    <text evidence="1">The sequence shown here is derived from an EMBL/GenBank/DDBJ whole genome shotgun (WGS) entry which is preliminary data.</text>
</comment>
<dbReference type="Proteomes" id="UP000789860">
    <property type="component" value="Unassembled WGS sequence"/>
</dbReference>
<keyword evidence="2" id="KW-1185">Reference proteome</keyword>
<evidence type="ECO:0000313" key="2">
    <source>
        <dbReference type="Proteomes" id="UP000789860"/>
    </source>
</evidence>
<feature type="non-terminal residue" evidence="1">
    <location>
        <position position="393"/>
    </location>
</feature>
<accession>A0ACA9NB41</accession>
<gene>
    <name evidence="1" type="ORF">SCALOS_LOCUS8511</name>
</gene>
<sequence length="393" mass="42855">MTTLKPDSQNFSTPVIIYQSSSPETIISISNCQNSPGGILGYVCFIHGQSTPQSLTPGTNFWKMISFLSTGRIINSIDLSSNFVIGNDVITYNMTYALHNGGILMLGPNQNGTLRGSIFNDNGVYAQDWGLPTSNGMITSYSENTSTIWAVAPASNSSSWSVYSTDLPSLLPNVGTTSITITYRQEVAPSIANISIYQYTNSSDNLRQTLSSNSSQVRFITGQAIEINLLSSTFNQEGANYFVTIDPSFVILRGLGEPIPGVNNGTWSFFTGTSNNTFTDNIDVAVRLTIDGSTYFDGLNENGRINFYNDLTSSIAAAISVDPSRVSMQRRYQHDGSVEPFQILLRLTLVAANQTNQINTQVMFESLRVLVGNKTITPLMFYNSSASLDSSFE</sequence>
<organism evidence="1 2">
    <name type="scientific">Scutellospora calospora</name>
    <dbReference type="NCBI Taxonomy" id="85575"/>
    <lineage>
        <taxon>Eukaryota</taxon>
        <taxon>Fungi</taxon>
        <taxon>Fungi incertae sedis</taxon>
        <taxon>Mucoromycota</taxon>
        <taxon>Glomeromycotina</taxon>
        <taxon>Glomeromycetes</taxon>
        <taxon>Diversisporales</taxon>
        <taxon>Gigasporaceae</taxon>
        <taxon>Scutellospora</taxon>
    </lineage>
</organism>